<comment type="subcellular location">
    <subcellularLocation>
        <location evidence="3">Membrane</location>
        <topology evidence="3">Peripheral membrane protein</topology>
    </subcellularLocation>
</comment>
<dbReference type="PROSITE" id="PS00888">
    <property type="entry name" value="CNMP_BINDING_1"/>
    <property type="match status" value="1"/>
</dbReference>
<evidence type="ECO:0000313" key="22">
    <source>
        <dbReference type="EnsemblProtists" id="PYU1_T002215"/>
    </source>
</evidence>
<evidence type="ECO:0000256" key="9">
    <source>
        <dbReference type="ARBA" id="ARBA00022777"/>
    </source>
</evidence>
<reference evidence="23" key="1">
    <citation type="journal article" date="2010" name="Genome Biol.">
        <title>Genome sequence of the necrotrophic plant pathogen Pythium ultimum reveals original pathogenicity mechanisms and effector repertoire.</title>
        <authorList>
            <person name="Levesque C.A."/>
            <person name="Brouwer H."/>
            <person name="Cano L."/>
            <person name="Hamilton J.P."/>
            <person name="Holt C."/>
            <person name="Huitema E."/>
            <person name="Raffaele S."/>
            <person name="Robideau G.P."/>
            <person name="Thines M."/>
            <person name="Win J."/>
            <person name="Zerillo M.M."/>
            <person name="Beakes G.W."/>
            <person name="Boore J.L."/>
            <person name="Busam D."/>
            <person name="Dumas B."/>
            <person name="Ferriera S."/>
            <person name="Fuerstenberg S.I."/>
            <person name="Gachon C.M."/>
            <person name="Gaulin E."/>
            <person name="Govers F."/>
            <person name="Grenville-Briggs L."/>
            <person name="Horner N."/>
            <person name="Hostetler J."/>
            <person name="Jiang R.H."/>
            <person name="Johnson J."/>
            <person name="Krajaejun T."/>
            <person name="Lin H."/>
            <person name="Meijer H.J."/>
            <person name="Moore B."/>
            <person name="Morris P."/>
            <person name="Phuntmart V."/>
            <person name="Puiu D."/>
            <person name="Shetty J."/>
            <person name="Stajich J.E."/>
            <person name="Tripathy S."/>
            <person name="Wawra S."/>
            <person name="van West P."/>
            <person name="Whitty B.R."/>
            <person name="Coutinho P.M."/>
            <person name="Henrissat B."/>
            <person name="Martin F."/>
            <person name="Thomas P.D."/>
            <person name="Tyler B.M."/>
            <person name="De Vries R.P."/>
            <person name="Kamoun S."/>
            <person name="Yandell M."/>
            <person name="Tisserat N."/>
            <person name="Buell C.R."/>
        </authorList>
    </citation>
    <scope>NUCLEOTIDE SEQUENCE</scope>
    <source>
        <strain evidence="23">DAOM:BR144</strain>
    </source>
</reference>
<accession>K3WB74</accession>
<evidence type="ECO:0000256" key="10">
    <source>
        <dbReference type="ARBA" id="ARBA00022801"/>
    </source>
</evidence>
<dbReference type="Gene3D" id="3.60.40.10">
    <property type="entry name" value="PPM-type phosphatase domain"/>
    <property type="match status" value="1"/>
</dbReference>
<dbReference type="SUPFAM" id="SSF81606">
    <property type="entry name" value="PP2C-like"/>
    <property type="match status" value="1"/>
</dbReference>
<comment type="similarity">
    <text evidence="17">Belongs to the PP2C family.</text>
</comment>
<keyword evidence="14" id="KW-0464">Manganese</keyword>
<dbReference type="InterPro" id="IPR000595">
    <property type="entry name" value="cNMP-bd_dom"/>
</dbReference>
<dbReference type="PANTHER" id="PTHR24353:SF127">
    <property type="entry name" value="PROTEIN PHOSPHATASE 2C AND CYCLIC NUCLEOTIDE-BINDING_KINASE DOMAIN-CONTAINING PROTEIN"/>
    <property type="match status" value="1"/>
</dbReference>
<keyword evidence="23" id="KW-1185">Reference proteome</keyword>
<dbReference type="HOGENOM" id="CLU_004963_0_0_1"/>
<dbReference type="GO" id="GO:0046872">
    <property type="term" value="F:metal ion binding"/>
    <property type="evidence" value="ECO:0007669"/>
    <property type="project" value="UniProtKB-KW"/>
</dbReference>
<dbReference type="InterPro" id="IPR000719">
    <property type="entry name" value="Prot_kinase_dom"/>
</dbReference>
<dbReference type="PROSITE" id="PS51746">
    <property type="entry name" value="PPM_2"/>
    <property type="match status" value="1"/>
</dbReference>
<dbReference type="Gene3D" id="2.60.120.10">
    <property type="entry name" value="Jelly Rolls"/>
    <property type="match status" value="2"/>
</dbReference>
<protein>
    <recommendedName>
        <fullName evidence="4">protein-serine/threonine phosphatase</fullName>
        <ecNumber evidence="4">3.1.3.16</ecNumber>
    </recommendedName>
</protein>
<dbReference type="PROSITE" id="PS01032">
    <property type="entry name" value="PPM_1"/>
    <property type="match status" value="1"/>
</dbReference>
<feature type="domain" description="Cyclic nucleotide-binding" evidence="20">
    <location>
        <begin position="526"/>
        <end position="648"/>
    </location>
</feature>
<evidence type="ECO:0000256" key="15">
    <source>
        <dbReference type="ARBA" id="ARBA00047761"/>
    </source>
</evidence>
<comment type="catalytic activity">
    <reaction evidence="15">
        <text>O-phospho-L-seryl-[protein] + H2O = L-seryl-[protein] + phosphate</text>
        <dbReference type="Rhea" id="RHEA:20629"/>
        <dbReference type="Rhea" id="RHEA-COMP:9863"/>
        <dbReference type="Rhea" id="RHEA-COMP:11604"/>
        <dbReference type="ChEBI" id="CHEBI:15377"/>
        <dbReference type="ChEBI" id="CHEBI:29999"/>
        <dbReference type="ChEBI" id="CHEBI:43474"/>
        <dbReference type="ChEBI" id="CHEBI:83421"/>
        <dbReference type="EC" id="3.1.3.16"/>
    </reaction>
</comment>
<keyword evidence="9" id="KW-0418">Kinase</keyword>
<feature type="domain" description="PPM-type phosphatase" evidence="21">
    <location>
        <begin position="130"/>
        <end position="431"/>
    </location>
</feature>
<evidence type="ECO:0000256" key="5">
    <source>
        <dbReference type="ARBA" id="ARBA00022527"/>
    </source>
</evidence>
<reference evidence="23" key="2">
    <citation type="submission" date="2010-04" db="EMBL/GenBank/DDBJ databases">
        <authorList>
            <person name="Buell R."/>
            <person name="Hamilton J."/>
            <person name="Hostetler J."/>
        </authorList>
    </citation>
    <scope>NUCLEOTIDE SEQUENCE [LARGE SCALE GENOMIC DNA]</scope>
    <source>
        <strain evidence="23">DAOM:BR144</strain>
    </source>
</reference>
<dbReference type="STRING" id="431595.K3WB74"/>
<feature type="compositionally biased region" description="Polar residues" evidence="18">
    <location>
        <begin position="1"/>
        <end position="13"/>
    </location>
</feature>
<dbReference type="GO" id="GO:0004722">
    <property type="term" value="F:protein serine/threonine phosphatase activity"/>
    <property type="evidence" value="ECO:0007669"/>
    <property type="project" value="UniProtKB-EC"/>
</dbReference>
<dbReference type="InterPro" id="IPR036457">
    <property type="entry name" value="PPM-type-like_dom_sf"/>
</dbReference>
<dbReference type="CDD" id="cd00038">
    <property type="entry name" value="CAP_ED"/>
    <property type="match status" value="2"/>
</dbReference>
<evidence type="ECO:0000256" key="17">
    <source>
        <dbReference type="RuleBase" id="RU003465"/>
    </source>
</evidence>
<dbReference type="SUPFAM" id="SSF56112">
    <property type="entry name" value="Protein kinase-like (PK-like)"/>
    <property type="match status" value="1"/>
</dbReference>
<dbReference type="AlphaFoldDB" id="K3WB74"/>
<dbReference type="Pfam" id="PF00027">
    <property type="entry name" value="cNMP_binding"/>
    <property type="match status" value="2"/>
</dbReference>
<dbReference type="InterPro" id="IPR018488">
    <property type="entry name" value="cNMP-bd_CS"/>
</dbReference>
<dbReference type="InterPro" id="IPR018490">
    <property type="entry name" value="cNMP-bd_dom_sf"/>
</dbReference>
<dbReference type="OMA" id="DPTNLMV"/>
<evidence type="ECO:0000313" key="23">
    <source>
        <dbReference type="Proteomes" id="UP000019132"/>
    </source>
</evidence>
<evidence type="ECO:0000256" key="1">
    <source>
        <dbReference type="ARBA" id="ARBA00001936"/>
    </source>
</evidence>
<dbReference type="CDD" id="cd00143">
    <property type="entry name" value="PP2Cc"/>
    <property type="match status" value="1"/>
</dbReference>
<dbReference type="SMART" id="SM00100">
    <property type="entry name" value="cNMP"/>
    <property type="match status" value="2"/>
</dbReference>
<dbReference type="PANTHER" id="PTHR24353">
    <property type="entry name" value="CYCLIC NUCLEOTIDE-DEPENDENT PROTEIN KINASE"/>
    <property type="match status" value="1"/>
</dbReference>
<dbReference type="EC" id="3.1.3.16" evidence="4"/>
<evidence type="ECO:0000256" key="4">
    <source>
        <dbReference type="ARBA" id="ARBA00013081"/>
    </source>
</evidence>
<feature type="region of interest" description="Disordered" evidence="18">
    <location>
        <begin position="1"/>
        <end position="124"/>
    </location>
</feature>
<evidence type="ECO:0000259" key="21">
    <source>
        <dbReference type="PROSITE" id="PS51746"/>
    </source>
</evidence>
<dbReference type="PRINTS" id="PR00103">
    <property type="entry name" value="CAMPKINASE"/>
</dbReference>
<dbReference type="InParanoid" id="K3WB74"/>
<evidence type="ECO:0000256" key="16">
    <source>
        <dbReference type="ARBA" id="ARBA00048336"/>
    </source>
</evidence>
<feature type="domain" description="Cyclic nucleotide-binding" evidence="20">
    <location>
        <begin position="664"/>
        <end position="782"/>
    </location>
</feature>
<dbReference type="Pfam" id="PF00069">
    <property type="entry name" value="Pkinase"/>
    <property type="match status" value="1"/>
</dbReference>
<dbReference type="EnsemblProtists" id="PYU1_T002215">
    <property type="protein sequence ID" value="PYU1_T002215"/>
    <property type="gene ID" value="PYU1_G002212"/>
</dbReference>
<dbReference type="Gene3D" id="3.30.200.20">
    <property type="entry name" value="Phosphorylase Kinase, domain 1"/>
    <property type="match status" value="1"/>
</dbReference>
<feature type="compositionally biased region" description="Polar residues" evidence="18">
    <location>
        <begin position="83"/>
        <end position="111"/>
    </location>
</feature>
<dbReference type="InterPro" id="IPR014710">
    <property type="entry name" value="RmlC-like_jellyroll"/>
</dbReference>
<dbReference type="Pfam" id="PF00481">
    <property type="entry name" value="PP2C"/>
    <property type="match status" value="1"/>
</dbReference>
<dbReference type="FunFam" id="3.60.40.10:FF:000007">
    <property type="entry name" value="Phosphatase 2C and cyclic nucleotide-binding/kinase domain-containing protein"/>
    <property type="match status" value="1"/>
</dbReference>
<dbReference type="PROSITE" id="PS50042">
    <property type="entry name" value="CNMP_BINDING_3"/>
    <property type="match status" value="2"/>
</dbReference>
<evidence type="ECO:0000256" key="12">
    <source>
        <dbReference type="ARBA" id="ARBA00022842"/>
    </source>
</evidence>
<evidence type="ECO:0000259" key="19">
    <source>
        <dbReference type="PROSITE" id="PS50011"/>
    </source>
</evidence>
<name>K3WB74_GLOUD</name>
<evidence type="ECO:0000256" key="8">
    <source>
        <dbReference type="ARBA" id="ARBA00022741"/>
    </source>
</evidence>
<dbReference type="SMART" id="SM00332">
    <property type="entry name" value="PP2Cc"/>
    <property type="match status" value="1"/>
</dbReference>
<keyword evidence="13 17" id="KW-0904">Protein phosphatase</keyword>
<evidence type="ECO:0000256" key="13">
    <source>
        <dbReference type="ARBA" id="ARBA00022912"/>
    </source>
</evidence>
<dbReference type="PROSITE" id="PS50011">
    <property type="entry name" value="PROTEIN_KINASE_DOM"/>
    <property type="match status" value="1"/>
</dbReference>
<evidence type="ECO:0000256" key="18">
    <source>
        <dbReference type="SAM" id="MobiDB-lite"/>
    </source>
</evidence>
<proteinExistence type="inferred from homology"/>
<evidence type="ECO:0000256" key="3">
    <source>
        <dbReference type="ARBA" id="ARBA00004170"/>
    </source>
</evidence>
<keyword evidence="10 17" id="KW-0378">Hydrolase</keyword>
<keyword evidence="8" id="KW-0547">Nucleotide-binding</keyword>
<dbReference type="eggNOG" id="KOG0614">
    <property type="taxonomic scope" value="Eukaryota"/>
</dbReference>
<keyword evidence="12" id="KW-0460">Magnesium</keyword>
<dbReference type="GO" id="GO:0016020">
    <property type="term" value="C:membrane"/>
    <property type="evidence" value="ECO:0007669"/>
    <property type="project" value="UniProtKB-SubCell"/>
</dbReference>
<dbReference type="GO" id="GO:0004691">
    <property type="term" value="F:cAMP-dependent protein kinase activity"/>
    <property type="evidence" value="ECO:0007669"/>
    <property type="project" value="TreeGrafter"/>
</dbReference>
<dbReference type="eggNOG" id="KOG0698">
    <property type="taxonomic scope" value="Eukaryota"/>
</dbReference>
<keyword evidence="6" id="KW-0808">Transferase</keyword>
<keyword evidence="7" id="KW-0479">Metal-binding</keyword>
<dbReference type="InterPro" id="IPR000222">
    <property type="entry name" value="PP2C_BS"/>
</dbReference>
<dbReference type="InterPro" id="IPR001932">
    <property type="entry name" value="PPM-type_phosphatase-like_dom"/>
</dbReference>
<evidence type="ECO:0000256" key="2">
    <source>
        <dbReference type="ARBA" id="ARBA00001946"/>
    </source>
</evidence>
<feature type="compositionally biased region" description="Low complexity" evidence="18">
    <location>
        <begin position="25"/>
        <end position="35"/>
    </location>
</feature>
<dbReference type="PROSITE" id="PS00889">
    <property type="entry name" value="CNMP_BINDING_2"/>
    <property type="match status" value="1"/>
</dbReference>
<dbReference type="InterPro" id="IPR011009">
    <property type="entry name" value="Kinase-like_dom_sf"/>
</dbReference>
<keyword evidence="5" id="KW-0723">Serine/threonine-protein kinase</keyword>
<feature type="domain" description="Protein kinase" evidence="19">
    <location>
        <begin position="816"/>
        <end position="1086"/>
    </location>
</feature>
<sequence length="1139" mass="126195">MGNCCSTESTNPTAHARRSTGGGANAVHANGVSAVPLQNGSGPEILKPAVEAQDKLPSNQQQTNGAENGGGPVVKEAPVDPSITKQLQHEPQMQEPSRSQQSKKSVASGRTQPEGPGPTHSLQIGDYNLRYSYYSKRGYYPEARKKANQDSYYCETHFAGDDQKAFFAVFDGHGQYGDVCSQFSAEYLPEFIVNHLENNVGILPALTRAHLETNQTMHEASFDDSMSGTTSISVLFHGNEVHIANVGDSRAIIAQENLKAIGPYDEASLVAKPLSIDQTPFRKDERERVKKCGARILTVDQVEGFEPIHENWGLNLGDEIDENGDPPRIWHPYGQYPGTAFTRSIGDLVSEELGVTAEPEILCKTLNSHDKFIVIASDGVFEFLTSQNVVDIVKKFDDPSEACQALVEEAYNRWLQFEVRTDDITAICIYLDGISAARDLARGSIYVGAEVLDLQSMQRPVRGTGKKDYGQRNTIVGTEAIRLSLTEGLFDGEDPGALYELSDDEGGEKSDSEIKWIKEIVQGNFLFNHLSEEKVLEVISVLKRVDVNAGDIVIRQGASGDTFYLIDHGEFEVRVLPDAELSQTEKDGAYLEEFGEVVHVYKSGPNLHPTFGELALIYSKPRAATVIAKEKGALWALDRLAFRAILMRGRPMRDVVHRLRQISLLRPLTVAQTNLVAEEMKVMTFEEGQFILHEGMNEPGFFLITSGKVESTSKQNNIPTLQLKALDYFGEVALVRRRSISQRTIRVLEQTECLFITKETFEQSVGKLSSILEKDKIRRFRKERISESRKNAKVNSFVLFDEPDEGAGVPKTVDQLEIVGNVFSDVTNTVRLVMVKGSSPPAFMTLRSVSKQAIYDASMQKHVSGERDIYVSLYEKNALVPNVCGINTNDTDIHLLYNTQVVGSLESFLTGEGKGESFVRYYAAQVVLALEFLHSEGIVSRTADPTNLMVDRNGNIRMLNLRLSKYVGRGRTYTVCGTPEYLSPEQIKGEGHNIAADYWSLGVLMYELLCGHTPFSLEKKDDIEILNQITSFRPEQLTWPENASAEVKDIIKKLLSPELTARLGFKDVKANYSQNVCEGIKRHSFFAGTSWEATKIGSFAAPLEAEASAQFKQITASGAAQELNIGSEYTGDFQWLTGF</sequence>
<dbReference type="GO" id="GO:0005524">
    <property type="term" value="F:ATP binding"/>
    <property type="evidence" value="ECO:0007669"/>
    <property type="project" value="UniProtKB-KW"/>
</dbReference>
<comment type="cofactor">
    <cofactor evidence="1">
        <name>Mn(2+)</name>
        <dbReference type="ChEBI" id="CHEBI:29035"/>
    </cofactor>
</comment>
<dbReference type="Gene3D" id="1.10.510.10">
    <property type="entry name" value="Transferase(Phosphotransferase) domain 1"/>
    <property type="match status" value="1"/>
</dbReference>
<organism evidence="22 23">
    <name type="scientific">Globisporangium ultimum (strain ATCC 200006 / CBS 805.95 / DAOM BR144)</name>
    <name type="common">Pythium ultimum</name>
    <dbReference type="NCBI Taxonomy" id="431595"/>
    <lineage>
        <taxon>Eukaryota</taxon>
        <taxon>Sar</taxon>
        <taxon>Stramenopiles</taxon>
        <taxon>Oomycota</taxon>
        <taxon>Peronosporomycetes</taxon>
        <taxon>Pythiales</taxon>
        <taxon>Pythiaceae</taxon>
        <taxon>Globisporangium</taxon>
    </lineage>
</organism>
<comment type="catalytic activity">
    <reaction evidence="16">
        <text>O-phospho-L-threonyl-[protein] + H2O = L-threonyl-[protein] + phosphate</text>
        <dbReference type="Rhea" id="RHEA:47004"/>
        <dbReference type="Rhea" id="RHEA-COMP:11060"/>
        <dbReference type="Rhea" id="RHEA-COMP:11605"/>
        <dbReference type="ChEBI" id="CHEBI:15377"/>
        <dbReference type="ChEBI" id="CHEBI:30013"/>
        <dbReference type="ChEBI" id="CHEBI:43474"/>
        <dbReference type="ChEBI" id="CHEBI:61977"/>
        <dbReference type="EC" id="3.1.3.16"/>
    </reaction>
</comment>
<evidence type="ECO:0000256" key="14">
    <source>
        <dbReference type="ARBA" id="ARBA00023211"/>
    </source>
</evidence>
<comment type="cofactor">
    <cofactor evidence="2">
        <name>Mg(2+)</name>
        <dbReference type="ChEBI" id="CHEBI:18420"/>
    </cofactor>
</comment>
<evidence type="ECO:0000259" key="20">
    <source>
        <dbReference type="PROSITE" id="PS50042"/>
    </source>
</evidence>
<evidence type="ECO:0000256" key="11">
    <source>
        <dbReference type="ARBA" id="ARBA00022840"/>
    </source>
</evidence>
<reference evidence="22" key="3">
    <citation type="submission" date="2014-11" db="UniProtKB">
        <authorList>
            <consortium name="EnsemblProtists"/>
        </authorList>
    </citation>
    <scope>IDENTIFICATION</scope>
    <source>
        <strain evidence="22">DAOM BR144</strain>
    </source>
</reference>
<dbReference type="SUPFAM" id="SSF51206">
    <property type="entry name" value="cAMP-binding domain-like"/>
    <property type="match status" value="2"/>
</dbReference>
<feature type="compositionally biased region" description="Polar residues" evidence="18">
    <location>
        <begin position="56"/>
        <end position="66"/>
    </location>
</feature>
<evidence type="ECO:0000256" key="6">
    <source>
        <dbReference type="ARBA" id="ARBA00022679"/>
    </source>
</evidence>
<dbReference type="GO" id="GO:0005952">
    <property type="term" value="C:cAMP-dependent protein kinase complex"/>
    <property type="evidence" value="ECO:0007669"/>
    <property type="project" value="TreeGrafter"/>
</dbReference>
<dbReference type="VEuPathDB" id="FungiDB:PYU1_G002212"/>
<keyword evidence="11" id="KW-0067">ATP-binding</keyword>
<dbReference type="Proteomes" id="UP000019132">
    <property type="component" value="Unassembled WGS sequence"/>
</dbReference>
<evidence type="ECO:0000256" key="7">
    <source>
        <dbReference type="ARBA" id="ARBA00022723"/>
    </source>
</evidence>